<name>A0AC34GTQ9_9BILA</name>
<organism evidence="1 2">
    <name type="scientific">Panagrolaimus sp. ES5</name>
    <dbReference type="NCBI Taxonomy" id="591445"/>
    <lineage>
        <taxon>Eukaryota</taxon>
        <taxon>Metazoa</taxon>
        <taxon>Ecdysozoa</taxon>
        <taxon>Nematoda</taxon>
        <taxon>Chromadorea</taxon>
        <taxon>Rhabditida</taxon>
        <taxon>Tylenchina</taxon>
        <taxon>Panagrolaimomorpha</taxon>
        <taxon>Panagrolaimoidea</taxon>
        <taxon>Panagrolaimidae</taxon>
        <taxon>Panagrolaimus</taxon>
    </lineage>
</organism>
<evidence type="ECO:0000313" key="1">
    <source>
        <dbReference type="Proteomes" id="UP000887579"/>
    </source>
</evidence>
<accession>A0AC34GTQ9</accession>
<dbReference type="Proteomes" id="UP000887579">
    <property type="component" value="Unplaced"/>
</dbReference>
<dbReference type="WBParaSite" id="ES5_v2.g8149.t1">
    <property type="protein sequence ID" value="ES5_v2.g8149.t1"/>
    <property type="gene ID" value="ES5_v2.g8149"/>
</dbReference>
<evidence type="ECO:0000313" key="2">
    <source>
        <dbReference type="WBParaSite" id="ES5_v2.g8149.t1"/>
    </source>
</evidence>
<proteinExistence type="predicted"/>
<sequence length="93" mass="10488">MANINKEGVAELKQKLLKLEAFVEHPILSFTEVCTSFRDQYGQNLQDFYEATATCSISQLLRSCSDVVHVSFDEDDRKYTIALTPSAKAQLAR</sequence>
<reference evidence="2" key="1">
    <citation type="submission" date="2022-11" db="UniProtKB">
        <authorList>
            <consortium name="WormBaseParasite"/>
        </authorList>
    </citation>
    <scope>IDENTIFICATION</scope>
</reference>
<protein>
    <submittedName>
        <fullName evidence="2">Uncharacterized protein</fullName>
    </submittedName>
</protein>